<sequence>MMKAVLAIDQGTTSTRALIVGQDGAIVARAQVELHQSYPRTGWVEHDPETIWRDVVATARQALSQATEAEIDVVAIGITNQRETFVVWDRETGRAVHPAIVWQDRRGAALCERLIGEGVETEVSARSGLLLDSYFSASKLAWLLDTVPGLRRDAEAGKLAFGTIDTYLLWRLTDGRVHATDPSNAARTLLFDIARMDWSDELCALFGISRAMLPRVMDNDALFGTVDAAVLGQALPITGMAGDQQAALVGQGCLKAGQVKITYGTGAFGLMHTGDTISRSRHRLLSTVAYRVGGQTCYALEGSIFVAGAGVQWLRDRLGIIASAAETETLARTIPDNGGVYLVPAFAGLGTPHWDSQARAVLCGMTLGTGAAHVARAMLEAVAYQSEELIDTMREDTGLCADLIRIDGGMAHNAWLCQFLADVLATPVRRPDNVESTALGAAFLAGTAAGIWPSLADTPSSSNRDAVFEPALAAAERARLIAGWRDAVARTRHRANVE</sequence>
<feature type="domain" description="Carbohydrate kinase FGGY N-terminal" evidence="12">
    <location>
        <begin position="5"/>
        <end position="250"/>
    </location>
</feature>
<feature type="domain" description="Carbohydrate kinase FGGY C-terminal" evidence="13">
    <location>
        <begin position="260"/>
        <end position="449"/>
    </location>
</feature>
<organism evidence="14 15">
    <name type="scientific">Sphingobium xenophagum</name>
    <dbReference type="NCBI Taxonomy" id="121428"/>
    <lineage>
        <taxon>Bacteria</taxon>
        <taxon>Pseudomonadati</taxon>
        <taxon>Pseudomonadota</taxon>
        <taxon>Alphaproteobacteria</taxon>
        <taxon>Sphingomonadales</taxon>
        <taxon>Sphingomonadaceae</taxon>
        <taxon>Sphingobium</taxon>
    </lineage>
</organism>
<dbReference type="GO" id="GO:0005829">
    <property type="term" value="C:cytosol"/>
    <property type="evidence" value="ECO:0007669"/>
    <property type="project" value="UniProtKB-ARBA"/>
</dbReference>
<comment type="similarity">
    <text evidence="2 11">Belongs to the FGGY kinase family.</text>
</comment>
<keyword evidence="4 11" id="KW-0808">Transferase</keyword>
<dbReference type="InterPro" id="IPR000577">
    <property type="entry name" value="Carb_kinase_FGGY"/>
</dbReference>
<evidence type="ECO:0000256" key="6">
    <source>
        <dbReference type="ARBA" id="ARBA00022777"/>
    </source>
</evidence>
<dbReference type="Proteomes" id="UP000290975">
    <property type="component" value="Unassembled WGS sequence"/>
</dbReference>
<dbReference type="Pfam" id="PF00370">
    <property type="entry name" value="FGGY_N"/>
    <property type="match status" value="1"/>
</dbReference>
<dbReference type="FunFam" id="3.30.420.40:FF:000008">
    <property type="entry name" value="Glycerol kinase"/>
    <property type="match status" value="1"/>
</dbReference>
<evidence type="ECO:0000256" key="8">
    <source>
        <dbReference type="ARBA" id="ARBA00022840"/>
    </source>
</evidence>
<dbReference type="InterPro" id="IPR005999">
    <property type="entry name" value="Glycerol_kin"/>
</dbReference>
<evidence type="ECO:0000313" key="14">
    <source>
        <dbReference type="EMBL" id="GBH32423.1"/>
    </source>
</evidence>
<keyword evidence="8" id="KW-0067">ATP-binding</keyword>
<evidence type="ECO:0000259" key="13">
    <source>
        <dbReference type="Pfam" id="PF02782"/>
    </source>
</evidence>
<dbReference type="GO" id="GO:0019563">
    <property type="term" value="P:glycerol catabolic process"/>
    <property type="evidence" value="ECO:0007669"/>
    <property type="project" value="TreeGrafter"/>
</dbReference>
<dbReference type="InterPro" id="IPR018485">
    <property type="entry name" value="FGGY_C"/>
</dbReference>
<dbReference type="PANTHER" id="PTHR10196">
    <property type="entry name" value="SUGAR KINASE"/>
    <property type="match status" value="1"/>
</dbReference>
<evidence type="ECO:0000256" key="1">
    <source>
        <dbReference type="ARBA" id="ARBA00005190"/>
    </source>
</evidence>
<evidence type="ECO:0000256" key="3">
    <source>
        <dbReference type="ARBA" id="ARBA00012099"/>
    </source>
</evidence>
<comment type="catalytic activity">
    <reaction evidence="10">
        <text>glycerol + ATP = sn-glycerol 3-phosphate + ADP + H(+)</text>
        <dbReference type="Rhea" id="RHEA:21644"/>
        <dbReference type="ChEBI" id="CHEBI:15378"/>
        <dbReference type="ChEBI" id="CHEBI:17754"/>
        <dbReference type="ChEBI" id="CHEBI:30616"/>
        <dbReference type="ChEBI" id="CHEBI:57597"/>
        <dbReference type="ChEBI" id="CHEBI:456216"/>
        <dbReference type="EC" id="2.7.1.30"/>
    </reaction>
</comment>
<dbReference type="SUPFAM" id="SSF53067">
    <property type="entry name" value="Actin-like ATPase domain"/>
    <property type="match status" value="2"/>
</dbReference>
<dbReference type="Pfam" id="PF02782">
    <property type="entry name" value="FGGY_C"/>
    <property type="match status" value="1"/>
</dbReference>
<evidence type="ECO:0000313" key="15">
    <source>
        <dbReference type="Proteomes" id="UP000290975"/>
    </source>
</evidence>
<dbReference type="Gene3D" id="3.30.420.40">
    <property type="match status" value="2"/>
</dbReference>
<evidence type="ECO:0000256" key="5">
    <source>
        <dbReference type="ARBA" id="ARBA00022741"/>
    </source>
</evidence>
<keyword evidence="5" id="KW-0547">Nucleotide-binding</keyword>
<dbReference type="STRING" id="1192759.GCA_000277525_00372"/>
<dbReference type="PIRSF" id="PIRSF000538">
    <property type="entry name" value="GlpK"/>
    <property type="match status" value="1"/>
</dbReference>
<dbReference type="GO" id="GO:0004370">
    <property type="term" value="F:glycerol kinase activity"/>
    <property type="evidence" value="ECO:0007669"/>
    <property type="project" value="UniProtKB-EC"/>
</dbReference>
<evidence type="ECO:0000256" key="11">
    <source>
        <dbReference type="RuleBase" id="RU003733"/>
    </source>
</evidence>
<comment type="pathway">
    <text evidence="1">Polyol metabolism; glycerol degradation via glycerol kinase pathway; sn-glycerol 3-phosphate from glycerol: step 1/1.</text>
</comment>
<evidence type="ECO:0000256" key="4">
    <source>
        <dbReference type="ARBA" id="ARBA00022679"/>
    </source>
</evidence>
<dbReference type="EC" id="2.7.1.30" evidence="3"/>
<dbReference type="NCBIfam" id="NF000756">
    <property type="entry name" value="PRK00047.1"/>
    <property type="match status" value="1"/>
</dbReference>
<dbReference type="AlphaFoldDB" id="A0A401J731"/>
<dbReference type="InterPro" id="IPR043129">
    <property type="entry name" value="ATPase_NBD"/>
</dbReference>
<dbReference type="InterPro" id="IPR018483">
    <property type="entry name" value="Carb_kinase_FGGY_CS"/>
</dbReference>
<protein>
    <recommendedName>
        <fullName evidence="3">glycerol kinase</fullName>
        <ecNumber evidence="3">2.7.1.30</ecNumber>
    </recommendedName>
    <alternativeName>
        <fullName evidence="9">ATP:glycerol 3-phosphotransferase</fullName>
    </alternativeName>
</protein>
<comment type="caution">
    <text evidence="14">The sequence shown here is derived from an EMBL/GenBank/DDBJ whole genome shotgun (WGS) entry which is preliminary data.</text>
</comment>
<dbReference type="EMBL" id="BBQY01000038">
    <property type="protein sequence ID" value="GBH32423.1"/>
    <property type="molecule type" value="Genomic_DNA"/>
</dbReference>
<dbReference type="PROSITE" id="PS00445">
    <property type="entry name" value="FGGY_KINASES_2"/>
    <property type="match status" value="1"/>
</dbReference>
<dbReference type="PANTHER" id="PTHR10196:SF78">
    <property type="entry name" value="GLYCEROL KINASE"/>
    <property type="match status" value="1"/>
</dbReference>
<accession>A0A401J731</accession>
<dbReference type="FunFam" id="3.30.420.40:FF:000007">
    <property type="entry name" value="Glycerol kinase"/>
    <property type="match status" value="1"/>
</dbReference>
<gene>
    <name evidence="14" type="ORF">MBESOW_P3653</name>
</gene>
<dbReference type="InterPro" id="IPR018484">
    <property type="entry name" value="FGGY_N"/>
</dbReference>
<evidence type="ECO:0000256" key="7">
    <source>
        <dbReference type="ARBA" id="ARBA00022798"/>
    </source>
</evidence>
<dbReference type="GO" id="GO:0005524">
    <property type="term" value="F:ATP binding"/>
    <property type="evidence" value="ECO:0007669"/>
    <property type="project" value="UniProtKB-KW"/>
</dbReference>
<keyword evidence="7" id="KW-0319">Glycerol metabolism</keyword>
<dbReference type="GO" id="GO:0006072">
    <property type="term" value="P:glycerol-3-phosphate metabolic process"/>
    <property type="evidence" value="ECO:0007669"/>
    <property type="project" value="InterPro"/>
</dbReference>
<proteinExistence type="inferred from homology"/>
<keyword evidence="15" id="KW-1185">Reference proteome</keyword>
<evidence type="ECO:0000256" key="9">
    <source>
        <dbReference type="ARBA" id="ARBA00043149"/>
    </source>
</evidence>
<dbReference type="CDD" id="cd07786">
    <property type="entry name" value="FGGY_EcGK_like"/>
    <property type="match status" value="1"/>
</dbReference>
<evidence type="ECO:0000256" key="2">
    <source>
        <dbReference type="ARBA" id="ARBA00009156"/>
    </source>
</evidence>
<reference evidence="14 15" key="1">
    <citation type="submission" date="2014-12" db="EMBL/GenBank/DDBJ databases">
        <title>Whole genome sequencing of Sphingobium xenophagum OW59.</title>
        <authorList>
            <person name="Ohta Y."/>
            <person name="Nishi S."/>
            <person name="Hatada Y."/>
        </authorList>
    </citation>
    <scope>NUCLEOTIDE SEQUENCE [LARGE SCALE GENOMIC DNA]</scope>
    <source>
        <strain evidence="14 15">OW59</strain>
    </source>
</reference>
<evidence type="ECO:0000259" key="12">
    <source>
        <dbReference type="Pfam" id="PF00370"/>
    </source>
</evidence>
<name>A0A401J731_SPHXE</name>
<dbReference type="NCBIfam" id="TIGR01311">
    <property type="entry name" value="glycerol_kin"/>
    <property type="match status" value="1"/>
</dbReference>
<evidence type="ECO:0000256" key="10">
    <source>
        <dbReference type="ARBA" id="ARBA00052101"/>
    </source>
</evidence>
<keyword evidence="6 11" id="KW-0418">Kinase</keyword>